<proteinExistence type="predicted"/>
<dbReference type="EMBL" id="JARKHS020014718">
    <property type="protein sequence ID" value="KAK8774995.1"/>
    <property type="molecule type" value="Genomic_DNA"/>
</dbReference>
<gene>
    <name evidence="2" type="ORF">V5799_010471</name>
</gene>
<dbReference type="Gene3D" id="3.80.10.10">
    <property type="entry name" value="Ribonuclease Inhibitor"/>
    <property type="match status" value="1"/>
</dbReference>
<sequence>MSTTTVVLLLSAALSLAAGSFSCPSLELCSCVEERVDCACPLGDEVLDLFALFEPDVEYIGVRHCGAVYVPPYLVASLSLQEFTLTDIDRVVVRSLAFEKVSGLRTLRLRHVRNLTIEHLALHGLRGTELVELDNVTAPELPPAALAGFSDVQGITVRNSRFGQVHPTALLFAKGKSFRLVNTTVDRAQNGSLVFDSVSTVDVVNCSFGNVSGAPLSATNVSAVAIRGSVFADLRDRGALLLLGSANATRVIFEDNRIGFAGAGALAHLSAGKSVSFARNVILAMGEGSLPLGQSVQFANNSLPCFCNASWMWGQEGARSGHQEAITSSFCSGPLPVAGLRFSDVEPVPGNGTCRLVSRRHKVLARLSGLPSGCQRPRAADGGLAPLVLLVAIVRLH</sequence>
<dbReference type="SUPFAM" id="SSF51126">
    <property type="entry name" value="Pectin lyase-like"/>
    <property type="match status" value="1"/>
</dbReference>
<name>A0AAQ4EJL0_AMBAM</name>
<dbReference type="InterPro" id="IPR032675">
    <property type="entry name" value="LRR_dom_sf"/>
</dbReference>
<keyword evidence="3" id="KW-1185">Reference proteome</keyword>
<dbReference type="InterPro" id="IPR011050">
    <property type="entry name" value="Pectin_lyase_fold/virulence"/>
</dbReference>
<feature type="chain" id="PRO_5042898076" evidence="1">
    <location>
        <begin position="20"/>
        <end position="397"/>
    </location>
</feature>
<keyword evidence="1" id="KW-0732">Signal</keyword>
<organism evidence="2 3">
    <name type="scientific">Amblyomma americanum</name>
    <name type="common">Lone star tick</name>
    <dbReference type="NCBI Taxonomy" id="6943"/>
    <lineage>
        <taxon>Eukaryota</taxon>
        <taxon>Metazoa</taxon>
        <taxon>Ecdysozoa</taxon>
        <taxon>Arthropoda</taxon>
        <taxon>Chelicerata</taxon>
        <taxon>Arachnida</taxon>
        <taxon>Acari</taxon>
        <taxon>Parasitiformes</taxon>
        <taxon>Ixodida</taxon>
        <taxon>Ixodoidea</taxon>
        <taxon>Ixodidae</taxon>
        <taxon>Amblyomminae</taxon>
        <taxon>Amblyomma</taxon>
    </lineage>
</organism>
<feature type="signal peptide" evidence="1">
    <location>
        <begin position="1"/>
        <end position="19"/>
    </location>
</feature>
<dbReference type="AlphaFoldDB" id="A0AAQ4EJL0"/>
<evidence type="ECO:0000313" key="3">
    <source>
        <dbReference type="Proteomes" id="UP001321473"/>
    </source>
</evidence>
<evidence type="ECO:0000313" key="2">
    <source>
        <dbReference type="EMBL" id="KAK8774995.1"/>
    </source>
</evidence>
<evidence type="ECO:0000256" key="1">
    <source>
        <dbReference type="SAM" id="SignalP"/>
    </source>
</evidence>
<dbReference type="Proteomes" id="UP001321473">
    <property type="component" value="Unassembled WGS sequence"/>
</dbReference>
<reference evidence="2 3" key="1">
    <citation type="journal article" date="2023" name="Arcadia Sci">
        <title>De novo assembly of a long-read Amblyomma americanum tick genome.</title>
        <authorList>
            <person name="Chou S."/>
            <person name="Poskanzer K.E."/>
            <person name="Rollins M."/>
            <person name="Thuy-Boun P.S."/>
        </authorList>
    </citation>
    <scope>NUCLEOTIDE SEQUENCE [LARGE SCALE GENOMIC DNA]</scope>
    <source>
        <strain evidence="2">F_SG_1</strain>
        <tissue evidence="2">Salivary glands</tissue>
    </source>
</reference>
<accession>A0AAQ4EJL0</accession>
<protein>
    <submittedName>
        <fullName evidence="2">Uncharacterized protein</fullName>
    </submittedName>
</protein>
<comment type="caution">
    <text evidence="2">The sequence shown here is derived from an EMBL/GenBank/DDBJ whole genome shotgun (WGS) entry which is preliminary data.</text>
</comment>